<dbReference type="SUPFAM" id="SSF53098">
    <property type="entry name" value="Ribonuclease H-like"/>
    <property type="match status" value="1"/>
</dbReference>
<dbReference type="GO" id="GO:0005658">
    <property type="term" value="C:alpha DNA polymerase:primase complex"/>
    <property type="evidence" value="ECO:0007669"/>
    <property type="project" value="UniProtKB-ARBA"/>
</dbReference>
<comment type="similarity">
    <text evidence="2 12">Belongs to the DNA polymerase type-B family.</text>
</comment>
<dbReference type="CDD" id="cd05532">
    <property type="entry name" value="POLBc_alpha"/>
    <property type="match status" value="1"/>
</dbReference>
<accession>G0MLA2</accession>
<dbReference type="InterPro" id="IPR043502">
    <property type="entry name" value="DNA/RNA_pol_sf"/>
</dbReference>
<dbReference type="GO" id="GO:0003887">
    <property type="term" value="F:DNA-directed DNA polymerase activity"/>
    <property type="evidence" value="ECO:0007669"/>
    <property type="project" value="UniProtKB-KW"/>
</dbReference>
<dbReference type="Gene3D" id="3.30.70.2820">
    <property type="match status" value="1"/>
</dbReference>
<dbReference type="Pfam" id="PF00136">
    <property type="entry name" value="DNA_pol_B"/>
    <property type="match status" value="1"/>
</dbReference>
<evidence type="ECO:0000259" key="15">
    <source>
        <dbReference type="Pfam" id="PF03104"/>
    </source>
</evidence>
<feature type="region of interest" description="Disordered" evidence="13">
    <location>
        <begin position="163"/>
        <end position="293"/>
    </location>
</feature>
<dbReference type="GO" id="GO:0003682">
    <property type="term" value="F:chromatin binding"/>
    <property type="evidence" value="ECO:0007669"/>
    <property type="project" value="TreeGrafter"/>
</dbReference>
<dbReference type="InterPro" id="IPR045846">
    <property type="entry name" value="POLBc_alpha"/>
</dbReference>
<dbReference type="OrthoDB" id="6755010at2759"/>
<reference evidence="19" key="1">
    <citation type="submission" date="2011-07" db="EMBL/GenBank/DDBJ databases">
        <authorList>
            <consortium name="Caenorhabditis brenneri Sequencing and Analysis Consortium"/>
            <person name="Wilson R.K."/>
        </authorList>
    </citation>
    <scope>NUCLEOTIDE SEQUENCE [LARGE SCALE GENOMIC DNA]</scope>
    <source>
        <strain evidence="19">PB2801</strain>
    </source>
</reference>
<dbReference type="InterPro" id="IPR038256">
    <property type="entry name" value="Pol_alpha_znc_sf"/>
</dbReference>
<organism evidence="19">
    <name type="scientific">Caenorhabditis brenneri</name>
    <name type="common">Nematode worm</name>
    <dbReference type="NCBI Taxonomy" id="135651"/>
    <lineage>
        <taxon>Eukaryota</taxon>
        <taxon>Metazoa</taxon>
        <taxon>Ecdysozoa</taxon>
        <taxon>Nematoda</taxon>
        <taxon>Chromadorea</taxon>
        <taxon>Rhabditida</taxon>
        <taxon>Rhabditina</taxon>
        <taxon>Rhabditomorpha</taxon>
        <taxon>Rhabditoidea</taxon>
        <taxon>Rhabditidae</taxon>
        <taxon>Peloderinae</taxon>
        <taxon>Caenorhabditis</taxon>
    </lineage>
</organism>
<dbReference type="PANTHER" id="PTHR45861:SF1">
    <property type="entry name" value="DNA POLYMERASE ALPHA CATALYTIC SUBUNIT"/>
    <property type="match status" value="1"/>
</dbReference>
<evidence type="ECO:0000256" key="10">
    <source>
        <dbReference type="ARBA" id="ARBA00023125"/>
    </source>
</evidence>
<evidence type="ECO:0000256" key="6">
    <source>
        <dbReference type="ARBA" id="ARBA00022723"/>
    </source>
</evidence>
<dbReference type="SUPFAM" id="SSF56672">
    <property type="entry name" value="DNA/RNA polymerases"/>
    <property type="match status" value="1"/>
</dbReference>
<gene>
    <name evidence="18" type="ORF">CAEBREN_29139</name>
</gene>
<feature type="domain" description="Zinc finger DNA-directed DNA polymerase family B alpha" evidence="16">
    <location>
        <begin position="1339"/>
        <end position="1528"/>
    </location>
</feature>
<feature type="compositionally biased region" description="Acidic residues" evidence="13">
    <location>
        <begin position="177"/>
        <end position="187"/>
    </location>
</feature>
<evidence type="ECO:0000256" key="3">
    <source>
        <dbReference type="ARBA" id="ARBA00022679"/>
    </source>
</evidence>
<dbReference type="Gene3D" id="1.10.132.60">
    <property type="entry name" value="DNA polymerase family B, C-terminal domain"/>
    <property type="match status" value="1"/>
</dbReference>
<dbReference type="GO" id="GO:0008270">
    <property type="term" value="F:zinc ion binding"/>
    <property type="evidence" value="ECO:0007669"/>
    <property type="project" value="UniProtKB-KW"/>
</dbReference>
<keyword evidence="19" id="KW-1185">Reference proteome</keyword>
<evidence type="ECO:0000256" key="11">
    <source>
        <dbReference type="ARBA" id="ARBA00023242"/>
    </source>
</evidence>
<evidence type="ECO:0000256" key="13">
    <source>
        <dbReference type="SAM" id="MobiDB-lite"/>
    </source>
</evidence>
<feature type="region of interest" description="Disordered" evidence="13">
    <location>
        <begin position="107"/>
        <end position="143"/>
    </location>
</feature>
<dbReference type="InterPro" id="IPR036397">
    <property type="entry name" value="RNaseH_sf"/>
</dbReference>
<feature type="region of interest" description="Disordered" evidence="13">
    <location>
        <begin position="881"/>
        <end position="903"/>
    </location>
</feature>
<sequence>MSDTENVTEAEVRRSSRRCGVSAAKSKELSAIEQLKIARATGRSYNPNVSLHEIIFLHYIFQLNVEDVYDTVDDDEYDDIVSKRQNDNFVVDDDGMGYVDTGEDFEEEYEDEYEEDGRRGGASSKKDKKVKKEKKEKKKGGLHAFLSSTATKKTVVDESKVKANLDEDEDLKNILDQLEDGGSDVEEERPHKVPTNPFKRGRCTESPNSDTLAPRPIAKKAKKSADVTGLAPHRFQNTKKPVLQKKAPEPESEHDDDDDYGVPDFDDLPDVPEPPVKEEVTSPVVSQQEKKEIAKEPVKMEIDDDEPSERIREVGDSLAKFRVMEEAWTGSQEAGDEEDEKMEVKTGSEPFYVMGGNGIDTNAIRMYWIDAYEDVHKANGTVYLFGKVKTSANSWGTCSIIVKNICRKVYFMPRSHVSQSQSNITRKYSFFQNLKTGEETSLAELHKEIGDVLKNKFHTQEFKCKMVEKELIRDESFGNGGGTKTPLMEVLYPVGKADKGKLPSDLKGDSFSHTFNTSVSPLERLLIEKKFMGPGWIELYNYSDPKAKTSNCQYEFEVDMEKMRNIRYLEGDDLEKVKNSSNSDLAVPKIKLLALNIVTTLNEKKDNEICMISTLVNTKCDLIHPSSDRKDLKPKCCKFFIIRNFSYTSIFPVVTKPSGGSLPYDIQKRLESDKISKFVKTVPNEKALLTLFLAIINEEEPDIIVGHDLSAAIALLVSRLEKLKLPNWSRISRLKRSINIGKIGHSKSGQWELTAGRMLLDSKLAAMELVKSRSFDLAELSQQILGITRREIYANEIPHLYLDSKDLISLINWSWNDLLLSLQIVVRLNALPLYIQISQIVGGIASRTMMGGRAERNEYLLLHAFEKADLIAPDKYNAFENKKKKEQGEDNAEGGGDEKKNGKAQYSGGLVLEPKKGLYETLILLLDFNSLYPSIIQEYNICYTTLEYSKDSDEQLSVPQNTDIEGVLPREIRKLVECRRNVKTLMKTERNDAKRKQMDIRQMALKLTANSMYGCLGFQYSRFYAKPLAALVTAKGREILMHSKDLVEKMGYSVVYGDTDSIMINTNSMDLVAAKKLGSEIKKAVNKCHRLLELDLDGVFKRMLLLKKKKYAALTINPDTKVEAKELKGLDIVRRDWSQLAKETGTAVVDKILDASLTRDEMISAIDDLLRDIRQKLDSGTVPLEMFQISKQLTRNPEQYSDVKAQSHAAVAQRLNKSGKFHLRHNDIVEYVICEDGTDNPATQRAYHRTEMTDNKDLKIDLLYYLAQQIHPVVSRLVEPIEETDAVRIAECLGLDSTNYRRAAAAQASQRAAEEDCAWQQEVGFLSLSLRYLVYLFKNYDLCEGVIIVCPHAGCGHTNVIRETFDCVTDPTCPRLSISGCSKCEGRWESAEDRAVIFNQIDRQLGEFVSRHHLAAFKCDEPTCEFKTRVQTMKWCREGLECIRCSTGVLRREYTTKQLFDQQMFFRQIFDVEAACKKLSELQRKTAENRDRPQFKAYIMDSMEFVERINVKYLQKNAYNRVDLAYIFAPMMKI</sequence>
<dbReference type="PRINTS" id="PR00106">
    <property type="entry name" value="DNAPOLB"/>
</dbReference>
<dbReference type="GO" id="GO:0003688">
    <property type="term" value="F:DNA replication origin binding"/>
    <property type="evidence" value="ECO:0007669"/>
    <property type="project" value="TreeGrafter"/>
</dbReference>
<evidence type="ECO:0000256" key="12">
    <source>
        <dbReference type="RuleBase" id="RU000442"/>
    </source>
</evidence>
<evidence type="ECO:0000256" key="9">
    <source>
        <dbReference type="ARBA" id="ARBA00022932"/>
    </source>
</evidence>
<dbReference type="InParanoid" id="G0MLA2"/>
<dbReference type="FunCoup" id="G0MLA2">
    <property type="interactions" value="3052"/>
</dbReference>
<keyword evidence="3 12" id="KW-0808">Transferase</keyword>
<dbReference type="STRING" id="135651.G0MLA2"/>
<dbReference type="InterPro" id="IPR024647">
    <property type="entry name" value="DNA_pol_a_cat_su_N"/>
</dbReference>
<proteinExistence type="inferred from homology"/>
<feature type="domain" description="DNA-directed DNA polymerase family B exonuclease" evidence="15">
    <location>
        <begin position="513"/>
        <end position="779"/>
    </location>
</feature>
<evidence type="ECO:0000259" key="16">
    <source>
        <dbReference type="Pfam" id="PF08996"/>
    </source>
</evidence>
<dbReference type="InterPro" id="IPR017964">
    <property type="entry name" value="DNA-dir_DNA_pol_B_CS"/>
</dbReference>
<dbReference type="InterPro" id="IPR006172">
    <property type="entry name" value="DNA-dir_DNA_pol_B"/>
</dbReference>
<keyword evidence="11" id="KW-0539">Nucleus</keyword>
<dbReference type="GO" id="GO:0006273">
    <property type="term" value="P:lagging strand elongation"/>
    <property type="evidence" value="ECO:0007669"/>
    <property type="project" value="TreeGrafter"/>
</dbReference>
<comment type="subcellular location">
    <subcellularLocation>
        <location evidence="1">Nucleus</location>
    </subcellularLocation>
</comment>
<keyword evidence="8" id="KW-0862">Zinc</keyword>
<dbReference type="Pfam" id="PF03104">
    <property type="entry name" value="DNA_pol_B_exo1"/>
    <property type="match status" value="1"/>
</dbReference>
<dbReference type="HOGENOM" id="CLU_001718_0_0_1"/>
<dbReference type="PROSITE" id="PS00116">
    <property type="entry name" value="DNA_POLYMERASE_B"/>
    <property type="match status" value="1"/>
</dbReference>
<feature type="compositionally biased region" description="Basic residues" evidence="13">
    <location>
        <begin position="126"/>
        <end position="141"/>
    </location>
</feature>
<dbReference type="GO" id="GO:1902975">
    <property type="term" value="P:mitotic DNA replication initiation"/>
    <property type="evidence" value="ECO:0007669"/>
    <property type="project" value="InterPro"/>
</dbReference>
<dbReference type="PANTHER" id="PTHR45861">
    <property type="entry name" value="DNA POLYMERASE ALPHA CATALYTIC SUBUNIT"/>
    <property type="match status" value="1"/>
</dbReference>
<name>G0MLA2_CAEBE</name>
<dbReference type="GO" id="GO:0003697">
    <property type="term" value="F:single-stranded DNA binding"/>
    <property type="evidence" value="ECO:0007669"/>
    <property type="project" value="TreeGrafter"/>
</dbReference>
<evidence type="ECO:0000256" key="1">
    <source>
        <dbReference type="ARBA" id="ARBA00004123"/>
    </source>
</evidence>
<dbReference type="InterPro" id="IPR012337">
    <property type="entry name" value="RNaseH-like_sf"/>
</dbReference>
<dbReference type="Gene3D" id="3.30.420.10">
    <property type="entry name" value="Ribonuclease H-like superfamily/Ribonuclease H"/>
    <property type="match status" value="1"/>
</dbReference>
<dbReference type="InterPro" id="IPR006133">
    <property type="entry name" value="DNA-dir_DNA_pol_B_exonuc"/>
</dbReference>
<dbReference type="InterPro" id="IPR042087">
    <property type="entry name" value="DNA_pol_B_thumb"/>
</dbReference>
<keyword evidence="7" id="KW-0863">Zinc-finger</keyword>
<dbReference type="FunFam" id="1.10.287.690:FF:000003">
    <property type="entry name" value="DNA polymerase"/>
    <property type="match status" value="1"/>
</dbReference>
<comment type="catalytic activity">
    <reaction evidence="12">
        <text>DNA(n) + a 2'-deoxyribonucleoside 5'-triphosphate = DNA(n+1) + diphosphate</text>
        <dbReference type="Rhea" id="RHEA:22508"/>
        <dbReference type="Rhea" id="RHEA-COMP:17339"/>
        <dbReference type="Rhea" id="RHEA-COMP:17340"/>
        <dbReference type="ChEBI" id="CHEBI:33019"/>
        <dbReference type="ChEBI" id="CHEBI:61560"/>
        <dbReference type="ChEBI" id="CHEBI:173112"/>
        <dbReference type="EC" id="2.7.7.7"/>
    </reaction>
</comment>
<dbReference type="InterPro" id="IPR023211">
    <property type="entry name" value="DNA_pol_palm_dom_sf"/>
</dbReference>
<dbReference type="FunFam" id="1.10.132.60:FF:000016">
    <property type="entry name" value="DNA polymerase"/>
    <property type="match status" value="1"/>
</dbReference>
<evidence type="ECO:0000256" key="7">
    <source>
        <dbReference type="ARBA" id="ARBA00022771"/>
    </source>
</evidence>
<keyword evidence="4 12" id="KW-0548">Nucleotidyltransferase</keyword>
<dbReference type="EMBL" id="GL379799">
    <property type="protein sequence ID" value="EGT34844.1"/>
    <property type="molecule type" value="Genomic_DNA"/>
</dbReference>
<dbReference type="Gene3D" id="1.10.287.690">
    <property type="entry name" value="Helix hairpin bin"/>
    <property type="match status" value="1"/>
</dbReference>
<dbReference type="Gene3D" id="1.10.3200.20">
    <property type="entry name" value="DNA Polymerase alpha, zinc finger"/>
    <property type="match status" value="1"/>
</dbReference>
<dbReference type="SMART" id="SM00486">
    <property type="entry name" value="POLBc"/>
    <property type="match status" value="1"/>
</dbReference>
<dbReference type="NCBIfam" id="TIGR00592">
    <property type="entry name" value="pol2"/>
    <property type="match status" value="1"/>
</dbReference>
<dbReference type="InterPro" id="IPR015088">
    <property type="entry name" value="Znf_DNA-dir_DNA_pol_B_alpha"/>
</dbReference>
<keyword evidence="5 12" id="KW-0235">DNA replication</keyword>
<evidence type="ECO:0000259" key="17">
    <source>
        <dbReference type="Pfam" id="PF12254"/>
    </source>
</evidence>
<evidence type="ECO:0000313" key="19">
    <source>
        <dbReference type="Proteomes" id="UP000008068"/>
    </source>
</evidence>
<dbReference type="GO" id="GO:0006272">
    <property type="term" value="P:leading strand elongation"/>
    <property type="evidence" value="ECO:0007669"/>
    <property type="project" value="TreeGrafter"/>
</dbReference>
<evidence type="ECO:0000313" key="18">
    <source>
        <dbReference type="EMBL" id="EGT34844.1"/>
    </source>
</evidence>
<keyword evidence="10 12" id="KW-0238">DNA-binding</keyword>
<evidence type="ECO:0000259" key="14">
    <source>
        <dbReference type="Pfam" id="PF00136"/>
    </source>
</evidence>
<evidence type="ECO:0000256" key="2">
    <source>
        <dbReference type="ARBA" id="ARBA00005755"/>
    </source>
</evidence>
<evidence type="ECO:0000256" key="5">
    <source>
        <dbReference type="ARBA" id="ARBA00022705"/>
    </source>
</evidence>
<dbReference type="CDD" id="cd05776">
    <property type="entry name" value="DNA_polB_alpha_exo"/>
    <property type="match status" value="1"/>
</dbReference>
<dbReference type="Gene3D" id="3.90.1600.10">
    <property type="entry name" value="Palm domain of DNA polymerase"/>
    <property type="match status" value="1"/>
</dbReference>
<evidence type="ECO:0000256" key="4">
    <source>
        <dbReference type="ARBA" id="ARBA00022695"/>
    </source>
</evidence>
<keyword evidence="9 12" id="KW-0239">DNA-directed DNA polymerase</keyword>
<feature type="domain" description="DNA-directed DNA polymerase family B multifunctional" evidence="14">
    <location>
        <begin position="846"/>
        <end position="1281"/>
    </location>
</feature>
<dbReference type="InterPro" id="IPR006134">
    <property type="entry name" value="DNA-dir_DNA_pol_B_multi_dom"/>
</dbReference>
<dbReference type="Gene3D" id="2.40.50.730">
    <property type="match status" value="1"/>
</dbReference>
<feature type="compositionally biased region" description="Acidic residues" evidence="13">
    <location>
        <begin position="252"/>
        <end position="270"/>
    </location>
</feature>
<dbReference type="Proteomes" id="UP000008068">
    <property type="component" value="Unassembled WGS sequence"/>
</dbReference>
<evidence type="ECO:0000256" key="8">
    <source>
        <dbReference type="ARBA" id="ARBA00022833"/>
    </source>
</evidence>
<protein>
    <recommendedName>
        <fullName evidence="12">DNA polymerase</fullName>
        <ecNumber evidence="12">2.7.7.7</ecNumber>
    </recommendedName>
</protein>
<dbReference type="Pfam" id="PF12254">
    <property type="entry name" value="DNA_pol_alpha_N"/>
    <property type="match status" value="1"/>
</dbReference>
<dbReference type="GO" id="GO:0000166">
    <property type="term" value="F:nucleotide binding"/>
    <property type="evidence" value="ECO:0007669"/>
    <property type="project" value="InterPro"/>
</dbReference>
<dbReference type="Pfam" id="PF08996">
    <property type="entry name" value="zf-DNA_Pol"/>
    <property type="match status" value="1"/>
</dbReference>
<feature type="domain" description="DNA polymerase alpha catalytic subunit N-terminal" evidence="17">
    <location>
        <begin position="33"/>
        <end position="105"/>
    </location>
</feature>
<dbReference type="eggNOG" id="KOG0970">
    <property type="taxonomic scope" value="Eukaryota"/>
</dbReference>
<keyword evidence="6" id="KW-0479">Metal-binding</keyword>
<dbReference type="EC" id="2.7.7.7" evidence="12"/>